<keyword evidence="1" id="KW-0812">Transmembrane</keyword>
<keyword evidence="3" id="KW-1185">Reference proteome</keyword>
<evidence type="ECO:0000256" key="1">
    <source>
        <dbReference type="SAM" id="Phobius"/>
    </source>
</evidence>
<name>A0A1G7XZL7_9FLAO</name>
<dbReference type="Proteomes" id="UP000199492">
    <property type="component" value="Unassembled WGS sequence"/>
</dbReference>
<dbReference type="AlphaFoldDB" id="A0A1G7XZL7"/>
<accession>A0A1G7XZL7</accession>
<dbReference type="RefSeq" id="WP_092466345.1">
    <property type="nucleotide sequence ID" value="NZ_FNCZ01000001.1"/>
</dbReference>
<reference evidence="3" key="1">
    <citation type="submission" date="2016-10" db="EMBL/GenBank/DDBJ databases">
        <authorList>
            <person name="Varghese N."/>
            <person name="Submissions S."/>
        </authorList>
    </citation>
    <scope>NUCLEOTIDE SEQUENCE [LARGE SCALE GENOMIC DNA]</scope>
    <source>
        <strain evidence="3">DSM 15363</strain>
    </source>
</reference>
<proteinExistence type="predicted"/>
<keyword evidence="1" id="KW-1133">Transmembrane helix</keyword>
<feature type="transmembrane region" description="Helical" evidence="1">
    <location>
        <begin position="38"/>
        <end position="60"/>
    </location>
</feature>
<dbReference type="OrthoDB" id="1447661at2"/>
<keyword evidence="1" id="KW-0472">Membrane</keyword>
<feature type="transmembrane region" description="Helical" evidence="1">
    <location>
        <begin position="131"/>
        <end position="151"/>
    </location>
</feature>
<dbReference type="STRING" id="262004.SAMN04489796_101878"/>
<evidence type="ECO:0000313" key="2">
    <source>
        <dbReference type="EMBL" id="SDG89629.1"/>
    </source>
</evidence>
<gene>
    <name evidence="2" type="ORF">SAMN04489796_101878</name>
</gene>
<protein>
    <submittedName>
        <fullName evidence="2">Uncharacterized protein</fullName>
    </submittedName>
</protein>
<organism evidence="2 3">
    <name type="scientific">Winogradskyella thalassocola</name>
    <dbReference type="NCBI Taxonomy" id="262004"/>
    <lineage>
        <taxon>Bacteria</taxon>
        <taxon>Pseudomonadati</taxon>
        <taxon>Bacteroidota</taxon>
        <taxon>Flavobacteriia</taxon>
        <taxon>Flavobacteriales</taxon>
        <taxon>Flavobacteriaceae</taxon>
        <taxon>Winogradskyella</taxon>
    </lineage>
</organism>
<sequence>MGLFEMYFWMIIIICGVLNLFIITTTEDLKNEKRFKTYLKISFCVGLLGIVMVSIGWNYLCGYQCLVFTFSPLITLLVCKAVMILSKKITKKEGFQINKINQFIGSYKIELADGIYQKNNGELKYEKYYRWYSGFITVIPIIISFSLLILIKEWTC</sequence>
<dbReference type="EMBL" id="FNCZ01000001">
    <property type="protein sequence ID" value="SDG89629.1"/>
    <property type="molecule type" value="Genomic_DNA"/>
</dbReference>
<feature type="transmembrane region" description="Helical" evidence="1">
    <location>
        <begin position="6"/>
        <end position="26"/>
    </location>
</feature>
<feature type="transmembrane region" description="Helical" evidence="1">
    <location>
        <begin position="66"/>
        <end position="85"/>
    </location>
</feature>
<evidence type="ECO:0000313" key="3">
    <source>
        <dbReference type="Proteomes" id="UP000199492"/>
    </source>
</evidence>